<evidence type="ECO:0000256" key="4">
    <source>
        <dbReference type="ARBA" id="ARBA00023242"/>
    </source>
</evidence>
<keyword evidence="4" id="KW-0539">Nucleus</keyword>
<organism evidence="7 8">
    <name type="scientific">Astrephomene gubernaculifera</name>
    <dbReference type="NCBI Taxonomy" id="47775"/>
    <lineage>
        <taxon>Eukaryota</taxon>
        <taxon>Viridiplantae</taxon>
        <taxon>Chlorophyta</taxon>
        <taxon>core chlorophytes</taxon>
        <taxon>Chlorophyceae</taxon>
        <taxon>CS clade</taxon>
        <taxon>Chlamydomonadales</taxon>
        <taxon>Astrephomenaceae</taxon>
        <taxon>Astrephomene</taxon>
    </lineage>
</organism>
<evidence type="ECO:0000313" key="7">
    <source>
        <dbReference type="EMBL" id="GFR48074.1"/>
    </source>
</evidence>
<feature type="region of interest" description="Disordered" evidence="5">
    <location>
        <begin position="520"/>
        <end position="585"/>
    </location>
</feature>
<feature type="region of interest" description="Disordered" evidence="5">
    <location>
        <begin position="469"/>
        <end position="488"/>
    </location>
</feature>
<proteinExistence type="predicted"/>
<dbReference type="GO" id="GO:0005634">
    <property type="term" value="C:nucleus"/>
    <property type="evidence" value="ECO:0007669"/>
    <property type="project" value="UniProtKB-SubCell"/>
</dbReference>
<sequence>MAGIMKFFRPTGDGSVNSSKKSERPATTREPLCQLGNTDALKRAAYQPTDDADSDVVLVCEDVAAGSKRKREDNGVSKALFQSCDQRMEPNHSSEAIPSAQQQQQHEHMATDQGDEVAQTYGAVETSDGRVAAEPLSGPTTNPKPGISAVIASEAANEAASGSLAAAQQAFSPDSARQPTAKRQRVPGGVDASALNQQAQQHQPQQHAQPLSQQQEQQDLPNPGLQSTPVPAPAPQSNQPSPNRDARPSASQLSFGAAAGGGGGGAGDAGGSPGTARAPSPGGGTGARSGAGAAVLPADLDVGARLGELRREAGELEAALEEELLLDSGLAATAAAAEGGRLPHTPSPAELCTWLEGRTLPLSQLVGQLAPLLPAGSDPTALRTWLVDLAQRRSYAAKEVSLDGAAASEDTTPGRLWVWEVRDPRKHLADKGTRKLVDLQRKRRKELRERLVAVCAAVEALAALQALQAPPAPGTKGPSAAARRSAESRAARSLQRLGKLAELGAVEAGFRTAVGELAAAGGAAAGRREKERERKEKEEAKARQREEEARAKEAKRAQEEEAKRKAKEAAAASKAGFHSREGLRKSQNLMESFFKRSAAAKSGAAAAGQSGGGAAAGAGGGGAGLEAPAAGGGAEAGEGPGSQAPGHPHPQQQQHSLPPAAGGSSQAAVATPAREREGPSLFNASKLACRQPDPALVAALDAAASQLPLPPERVAELFREDHRRWREQRRARKRMIGVPPTWSRRPNAPTDIRVLAAAYYGDVGSLELREGGSWAGLRTWRRKLIAFPKKESARPPFYGSFSKTSTAAGPRRPFGRDPALDYEVASDEEWEEEPEGESLSDSGDEGDSHVGAGEGAEEEDDGFIVGDDHLSEDEGAQLSGDPDDPMEVDGAARVPRVAAAGGPTRHLDPRLQQLESAIERVRTTNRPVLLVRPPPPPPAPATAPAAAPAASGLGEEAAASAAPA</sequence>
<comment type="subcellular location">
    <subcellularLocation>
        <location evidence="1">Nucleus</location>
    </subcellularLocation>
</comment>
<dbReference type="Pfam" id="PF12253">
    <property type="entry name" value="CAF1A_dimeriz"/>
    <property type="match status" value="1"/>
</dbReference>
<dbReference type="InterPro" id="IPR022043">
    <property type="entry name" value="CAF1A_DD"/>
</dbReference>
<dbReference type="AlphaFoldDB" id="A0AAD3DTX4"/>
<feature type="region of interest" description="Disordered" evidence="5">
    <location>
        <begin position="1"/>
        <end position="35"/>
    </location>
</feature>
<feature type="compositionally biased region" description="Acidic residues" evidence="5">
    <location>
        <begin position="870"/>
        <end position="887"/>
    </location>
</feature>
<evidence type="ECO:0000259" key="6">
    <source>
        <dbReference type="Pfam" id="PF12253"/>
    </source>
</evidence>
<feature type="region of interest" description="Disordered" evidence="5">
    <location>
        <begin position="597"/>
        <end position="686"/>
    </location>
</feature>
<feature type="compositionally biased region" description="Pro residues" evidence="5">
    <location>
        <begin position="932"/>
        <end position="941"/>
    </location>
</feature>
<dbReference type="PANTHER" id="PTHR15272">
    <property type="entry name" value="CHROMATIN ASSEMBLY FACTOR 1 SUBUNIT A CAF-1 SUBUNIT A"/>
    <property type="match status" value="1"/>
</dbReference>
<dbReference type="GO" id="GO:0006334">
    <property type="term" value="P:nucleosome assembly"/>
    <property type="evidence" value="ECO:0007669"/>
    <property type="project" value="TreeGrafter"/>
</dbReference>
<keyword evidence="3" id="KW-0234">DNA repair</keyword>
<comment type="caution">
    <text evidence="7">The sequence shown here is derived from an EMBL/GenBank/DDBJ whole genome shotgun (WGS) entry which is preliminary data.</text>
</comment>
<dbReference type="GO" id="GO:0033186">
    <property type="term" value="C:CAF-1 complex"/>
    <property type="evidence" value="ECO:0007669"/>
    <property type="project" value="TreeGrafter"/>
</dbReference>
<dbReference type="GO" id="GO:0006281">
    <property type="term" value="P:DNA repair"/>
    <property type="evidence" value="ECO:0007669"/>
    <property type="project" value="UniProtKB-KW"/>
</dbReference>
<feature type="compositionally biased region" description="Gly residues" evidence="5">
    <location>
        <begin position="258"/>
        <end position="273"/>
    </location>
</feature>
<feature type="compositionally biased region" description="Low complexity" evidence="5">
    <location>
        <begin position="641"/>
        <end position="661"/>
    </location>
</feature>
<evidence type="ECO:0000256" key="1">
    <source>
        <dbReference type="ARBA" id="ARBA00004123"/>
    </source>
</evidence>
<evidence type="ECO:0000256" key="5">
    <source>
        <dbReference type="SAM" id="MobiDB-lite"/>
    </source>
</evidence>
<feature type="domain" description="Chromatin assembly factor 1 subunit A dimerization" evidence="6">
    <location>
        <begin position="783"/>
        <end position="848"/>
    </location>
</feature>
<evidence type="ECO:0000256" key="2">
    <source>
        <dbReference type="ARBA" id="ARBA00022763"/>
    </source>
</evidence>
<reference evidence="7 8" key="1">
    <citation type="journal article" date="2021" name="Sci. Rep.">
        <title>Genome sequencing of the multicellular alga Astrephomene provides insights into convergent evolution of germ-soma differentiation.</title>
        <authorList>
            <person name="Yamashita S."/>
            <person name="Yamamoto K."/>
            <person name="Matsuzaki R."/>
            <person name="Suzuki S."/>
            <person name="Yamaguchi H."/>
            <person name="Hirooka S."/>
            <person name="Minakuchi Y."/>
            <person name="Miyagishima S."/>
            <person name="Kawachi M."/>
            <person name="Toyoda A."/>
            <person name="Nozaki H."/>
        </authorList>
    </citation>
    <scope>NUCLEOTIDE SEQUENCE [LARGE SCALE GENOMIC DNA]</scope>
    <source>
        <strain evidence="7 8">NIES-4017</strain>
    </source>
</reference>
<feature type="compositionally biased region" description="Low complexity" evidence="5">
    <location>
        <begin position="192"/>
        <end position="218"/>
    </location>
</feature>
<accession>A0AAD3DTX4</accession>
<feature type="compositionally biased region" description="Acidic residues" evidence="5">
    <location>
        <begin position="824"/>
        <end position="845"/>
    </location>
</feature>
<feature type="compositionally biased region" description="Low complexity" evidence="5">
    <location>
        <begin position="599"/>
        <end position="608"/>
    </location>
</feature>
<keyword evidence="8" id="KW-1185">Reference proteome</keyword>
<name>A0AAD3DTX4_9CHLO</name>
<protein>
    <recommendedName>
        <fullName evidence="6">Chromatin assembly factor 1 subunit A dimerization domain-containing protein</fullName>
    </recommendedName>
</protein>
<dbReference type="Proteomes" id="UP001054857">
    <property type="component" value="Unassembled WGS sequence"/>
</dbReference>
<feature type="region of interest" description="Disordered" evidence="5">
    <location>
        <begin position="795"/>
        <end position="909"/>
    </location>
</feature>
<feature type="compositionally biased region" description="Low complexity" evidence="5">
    <location>
        <begin position="891"/>
        <end position="903"/>
    </location>
</feature>
<feature type="compositionally biased region" description="Low complexity" evidence="5">
    <location>
        <begin position="148"/>
        <end position="172"/>
    </location>
</feature>
<evidence type="ECO:0000313" key="8">
    <source>
        <dbReference type="Proteomes" id="UP001054857"/>
    </source>
</evidence>
<feature type="compositionally biased region" description="Basic and acidic residues" evidence="5">
    <location>
        <begin position="526"/>
        <end position="563"/>
    </location>
</feature>
<feature type="non-terminal residue" evidence="7">
    <location>
        <position position="1"/>
    </location>
</feature>
<feature type="compositionally biased region" description="Low complexity" evidence="5">
    <location>
        <begin position="942"/>
        <end position="964"/>
    </location>
</feature>
<dbReference type="EMBL" id="BMAR01000021">
    <property type="protein sequence ID" value="GFR48074.1"/>
    <property type="molecule type" value="Genomic_DNA"/>
</dbReference>
<keyword evidence="2" id="KW-0227">DNA damage</keyword>
<feature type="compositionally biased region" description="Polar residues" evidence="5">
    <location>
        <begin position="93"/>
        <end position="104"/>
    </location>
</feature>
<dbReference type="PANTHER" id="PTHR15272:SF0">
    <property type="entry name" value="CHROMATIN ASSEMBLY FACTOR 1 SUBUNIT A"/>
    <property type="match status" value="1"/>
</dbReference>
<feature type="region of interest" description="Disordered" evidence="5">
    <location>
        <begin position="925"/>
        <end position="964"/>
    </location>
</feature>
<feature type="compositionally biased region" description="Gly residues" evidence="5">
    <location>
        <begin position="609"/>
        <end position="640"/>
    </location>
</feature>
<feature type="region of interest" description="Disordered" evidence="5">
    <location>
        <begin position="81"/>
        <end position="291"/>
    </location>
</feature>
<evidence type="ECO:0000256" key="3">
    <source>
        <dbReference type="ARBA" id="ARBA00023204"/>
    </source>
</evidence>
<gene>
    <name evidence="7" type="ORF">Agub_g9912</name>
</gene>